<dbReference type="InterPro" id="IPR011009">
    <property type="entry name" value="Kinase-like_dom_sf"/>
</dbReference>
<keyword evidence="2" id="KW-0723">Serine/threonine-protein kinase</keyword>
<organism evidence="10 11">
    <name type="scientific">Corynespora cassiicola Philippines</name>
    <dbReference type="NCBI Taxonomy" id="1448308"/>
    <lineage>
        <taxon>Eukaryota</taxon>
        <taxon>Fungi</taxon>
        <taxon>Dikarya</taxon>
        <taxon>Ascomycota</taxon>
        <taxon>Pezizomycotina</taxon>
        <taxon>Dothideomycetes</taxon>
        <taxon>Pleosporomycetidae</taxon>
        <taxon>Pleosporales</taxon>
        <taxon>Corynesporascaceae</taxon>
        <taxon>Corynespora</taxon>
    </lineage>
</organism>
<dbReference type="Proteomes" id="UP000240883">
    <property type="component" value="Unassembled WGS sequence"/>
</dbReference>
<dbReference type="InterPro" id="IPR008271">
    <property type="entry name" value="Ser/Thr_kinase_AS"/>
</dbReference>
<dbReference type="SUPFAM" id="SSF56112">
    <property type="entry name" value="Protein kinase-like (PK-like)"/>
    <property type="match status" value="1"/>
</dbReference>
<comment type="catalytic activity">
    <reaction evidence="8">
        <text>L-seryl-[protein] + ATP = O-phospho-L-seryl-[protein] + ADP + H(+)</text>
        <dbReference type="Rhea" id="RHEA:17989"/>
        <dbReference type="Rhea" id="RHEA-COMP:9863"/>
        <dbReference type="Rhea" id="RHEA-COMP:11604"/>
        <dbReference type="ChEBI" id="CHEBI:15378"/>
        <dbReference type="ChEBI" id="CHEBI:29999"/>
        <dbReference type="ChEBI" id="CHEBI:30616"/>
        <dbReference type="ChEBI" id="CHEBI:83421"/>
        <dbReference type="ChEBI" id="CHEBI:456216"/>
        <dbReference type="EC" id="2.7.11.1"/>
    </reaction>
</comment>
<dbReference type="SMART" id="SM00220">
    <property type="entry name" value="S_TKc"/>
    <property type="match status" value="1"/>
</dbReference>
<dbReference type="PANTHER" id="PTHR43671:SF98">
    <property type="entry name" value="SERINE_THREONINE-PROTEIN KINASE NEK11"/>
    <property type="match status" value="1"/>
</dbReference>
<sequence>MTLRNTDFQVVEYRENAGGSCNGGIYVVRCPRGDLYIEKRASLDPWAVSNVRTEMRILERCKHEYIISLFAADLSPINVNPFFGCLFTQYCEMGSLEGNIKRARQRNEPIPEIFLWRLLWQMGLALCYLATGVDVERMARNGEVVSPAHNWDPIIHCDIKPSNIFLTRARPGDEYPTCVLGDFGHALCRSDQTNVQFERAFTRLGTPAFRCPEFSTSIIFDGRRDVYALGLVLHCTAGLLEVPNEFVQLGMFIYPMMTISNQLKMITQKTLEFNPWRRPSPERLPAMIYAARREVEQL</sequence>
<evidence type="ECO:0000313" key="11">
    <source>
        <dbReference type="Proteomes" id="UP000240883"/>
    </source>
</evidence>
<dbReference type="InterPro" id="IPR000719">
    <property type="entry name" value="Prot_kinase_dom"/>
</dbReference>
<dbReference type="GO" id="GO:0004674">
    <property type="term" value="F:protein serine/threonine kinase activity"/>
    <property type="evidence" value="ECO:0007669"/>
    <property type="project" value="UniProtKB-KW"/>
</dbReference>
<dbReference type="Pfam" id="PF00069">
    <property type="entry name" value="Pkinase"/>
    <property type="match status" value="1"/>
</dbReference>
<dbReference type="GO" id="GO:0005524">
    <property type="term" value="F:ATP binding"/>
    <property type="evidence" value="ECO:0007669"/>
    <property type="project" value="UniProtKB-KW"/>
</dbReference>
<dbReference type="EMBL" id="KZ678128">
    <property type="protein sequence ID" value="PSN74772.1"/>
    <property type="molecule type" value="Genomic_DNA"/>
</dbReference>
<evidence type="ECO:0000313" key="10">
    <source>
        <dbReference type="EMBL" id="PSN74772.1"/>
    </source>
</evidence>
<dbReference type="CDD" id="cd00180">
    <property type="entry name" value="PKc"/>
    <property type="match status" value="1"/>
</dbReference>
<keyword evidence="11" id="KW-1185">Reference proteome</keyword>
<evidence type="ECO:0000256" key="3">
    <source>
        <dbReference type="ARBA" id="ARBA00022679"/>
    </source>
</evidence>
<keyword evidence="3" id="KW-0808">Transferase</keyword>
<keyword evidence="5 10" id="KW-0418">Kinase</keyword>
<keyword evidence="6" id="KW-0067">ATP-binding</keyword>
<keyword evidence="4" id="KW-0547">Nucleotide-binding</keyword>
<dbReference type="EC" id="2.7.11.1" evidence="1"/>
<dbReference type="OrthoDB" id="310217at2759"/>
<protein>
    <recommendedName>
        <fullName evidence="1">non-specific serine/threonine protein kinase</fullName>
        <ecNumber evidence="1">2.7.11.1</ecNumber>
    </recommendedName>
</protein>
<reference evidence="10 11" key="1">
    <citation type="journal article" date="2018" name="Front. Microbiol.">
        <title>Genome-Wide Analysis of Corynespora cassiicola Leaf Fall Disease Putative Effectors.</title>
        <authorList>
            <person name="Lopez D."/>
            <person name="Ribeiro S."/>
            <person name="Label P."/>
            <person name="Fumanal B."/>
            <person name="Venisse J.S."/>
            <person name="Kohler A."/>
            <person name="de Oliveira R.R."/>
            <person name="Labutti K."/>
            <person name="Lipzen A."/>
            <person name="Lail K."/>
            <person name="Bauer D."/>
            <person name="Ohm R.A."/>
            <person name="Barry K.W."/>
            <person name="Spatafora J."/>
            <person name="Grigoriev I.V."/>
            <person name="Martin F.M."/>
            <person name="Pujade-Renaud V."/>
        </authorList>
    </citation>
    <scope>NUCLEOTIDE SEQUENCE [LARGE SCALE GENOMIC DNA]</scope>
    <source>
        <strain evidence="10 11">Philippines</strain>
    </source>
</reference>
<dbReference type="AlphaFoldDB" id="A0A2T2PAS5"/>
<evidence type="ECO:0000256" key="8">
    <source>
        <dbReference type="ARBA" id="ARBA00048679"/>
    </source>
</evidence>
<evidence type="ECO:0000256" key="5">
    <source>
        <dbReference type="ARBA" id="ARBA00022777"/>
    </source>
</evidence>
<dbReference type="STRING" id="1448308.A0A2T2PAS5"/>
<comment type="catalytic activity">
    <reaction evidence="7">
        <text>L-threonyl-[protein] + ATP = O-phospho-L-threonyl-[protein] + ADP + H(+)</text>
        <dbReference type="Rhea" id="RHEA:46608"/>
        <dbReference type="Rhea" id="RHEA-COMP:11060"/>
        <dbReference type="Rhea" id="RHEA-COMP:11605"/>
        <dbReference type="ChEBI" id="CHEBI:15378"/>
        <dbReference type="ChEBI" id="CHEBI:30013"/>
        <dbReference type="ChEBI" id="CHEBI:30616"/>
        <dbReference type="ChEBI" id="CHEBI:61977"/>
        <dbReference type="ChEBI" id="CHEBI:456216"/>
        <dbReference type="EC" id="2.7.11.1"/>
    </reaction>
</comment>
<evidence type="ECO:0000256" key="7">
    <source>
        <dbReference type="ARBA" id="ARBA00047899"/>
    </source>
</evidence>
<dbReference type="Gene3D" id="1.10.510.10">
    <property type="entry name" value="Transferase(Phosphotransferase) domain 1"/>
    <property type="match status" value="1"/>
</dbReference>
<accession>A0A2T2PAS5</accession>
<gene>
    <name evidence="10" type="ORF">BS50DRAFT_581550</name>
</gene>
<dbReference type="PANTHER" id="PTHR43671">
    <property type="entry name" value="SERINE/THREONINE-PROTEIN KINASE NEK"/>
    <property type="match status" value="1"/>
</dbReference>
<evidence type="ECO:0000259" key="9">
    <source>
        <dbReference type="PROSITE" id="PS50011"/>
    </source>
</evidence>
<dbReference type="PROSITE" id="PS50011">
    <property type="entry name" value="PROTEIN_KINASE_DOM"/>
    <property type="match status" value="1"/>
</dbReference>
<evidence type="ECO:0000256" key="4">
    <source>
        <dbReference type="ARBA" id="ARBA00022741"/>
    </source>
</evidence>
<dbReference type="InterPro" id="IPR050660">
    <property type="entry name" value="NEK_Ser/Thr_kinase"/>
</dbReference>
<dbReference type="PROSITE" id="PS00108">
    <property type="entry name" value="PROTEIN_KINASE_ST"/>
    <property type="match status" value="1"/>
</dbReference>
<name>A0A2T2PAS5_CORCC</name>
<evidence type="ECO:0000256" key="1">
    <source>
        <dbReference type="ARBA" id="ARBA00012513"/>
    </source>
</evidence>
<feature type="domain" description="Protein kinase" evidence="9">
    <location>
        <begin position="11"/>
        <end position="290"/>
    </location>
</feature>
<evidence type="ECO:0000256" key="6">
    <source>
        <dbReference type="ARBA" id="ARBA00022840"/>
    </source>
</evidence>
<evidence type="ECO:0000256" key="2">
    <source>
        <dbReference type="ARBA" id="ARBA00022527"/>
    </source>
</evidence>
<proteinExistence type="predicted"/>